<dbReference type="InterPro" id="IPR028362">
    <property type="entry name" value="AlgI"/>
</dbReference>
<evidence type="ECO:0000313" key="9">
    <source>
        <dbReference type="EMBL" id="SFF60313.1"/>
    </source>
</evidence>
<keyword evidence="7 9" id="KW-0808">Transferase</keyword>
<evidence type="ECO:0000256" key="2">
    <source>
        <dbReference type="ARBA" id="ARBA00010323"/>
    </source>
</evidence>
<dbReference type="AlphaFoldDB" id="A0A1I2K1X2"/>
<dbReference type="InterPro" id="IPR004299">
    <property type="entry name" value="MBOAT_fam"/>
</dbReference>
<dbReference type="GO" id="GO:0042121">
    <property type="term" value="P:alginic acid biosynthetic process"/>
    <property type="evidence" value="ECO:0007669"/>
    <property type="project" value="InterPro"/>
</dbReference>
<organism evidence="9 10">
    <name type="scientific">Clostridium cadaveris</name>
    <dbReference type="NCBI Taxonomy" id="1529"/>
    <lineage>
        <taxon>Bacteria</taxon>
        <taxon>Bacillati</taxon>
        <taxon>Bacillota</taxon>
        <taxon>Clostridia</taxon>
        <taxon>Eubacteriales</taxon>
        <taxon>Clostridiaceae</taxon>
        <taxon>Clostridium</taxon>
    </lineage>
</organism>
<feature type="transmembrane region" description="Helical" evidence="8">
    <location>
        <begin position="119"/>
        <end position="140"/>
    </location>
</feature>
<reference evidence="9 10" key="1">
    <citation type="submission" date="2016-10" db="EMBL/GenBank/DDBJ databases">
        <authorList>
            <person name="de Groot N.N."/>
        </authorList>
    </citation>
    <scope>NUCLEOTIDE SEQUENCE [LARGE SCALE GENOMIC DNA]</scope>
    <source>
        <strain evidence="9 10">NLAE-zl-G419</strain>
    </source>
</reference>
<accession>A0A1I2K1X2</accession>
<feature type="transmembrane region" description="Helical" evidence="8">
    <location>
        <begin position="413"/>
        <end position="430"/>
    </location>
</feature>
<gene>
    <name evidence="9" type="ORF">SAMN04487885_1042</name>
</gene>
<name>A0A1I2K1X2_9CLOT</name>
<dbReference type="STRING" id="1529.SAMN04487885_1042"/>
<keyword evidence="5 8" id="KW-1133">Transmembrane helix</keyword>
<evidence type="ECO:0000256" key="1">
    <source>
        <dbReference type="ARBA" id="ARBA00004651"/>
    </source>
</evidence>
<dbReference type="RefSeq" id="WP_027637561.1">
    <property type="nucleotide sequence ID" value="NZ_CABMJC010000010.1"/>
</dbReference>
<dbReference type="InterPro" id="IPR051085">
    <property type="entry name" value="MB_O-acyltransferase"/>
</dbReference>
<comment type="similarity">
    <text evidence="2 7">Belongs to the membrane-bound acyltransferase family.</text>
</comment>
<dbReference type="GO" id="GO:0016746">
    <property type="term" value="F:acyltransferase activity"/>
    <property type="evidence" value="ECO:0007669"/>
    <property type="project" value="UniProtKB-KW"/>
</dbReference>
<keyword evidence="4 8" id="KW-0812">Transmembrane</keyword>
<proteinExistence type="inferred from homology"/>
<protein>
    <submittedName>
        <fullName evidence="9">Alginate O-acetyltransferase complex protein AlgI</fullName>
    </submittedName>
</protein>
<feature type="transmembrane region" description="Helical" evidence="8">
    <location>
        <begin position="442"/>
        <end position="459"/>
    </location>
</feature>
<dbReference type="OrthoDB" id="9805788at2"/>
<keyword evidence="3 7" id="KW-1003">Cell membrane</keyword>
<comment type="subcellular location">
    <subcellularLocation>
        <location evidence="1">Cell membrane</location>
        <topology evidence="1">Multi-pass membrane protein</topology>
    </subcellularLocation>
</comment>
<keyword evidence="6 7" id="KW-0472">Membrane</keyword>
<feature type="transmembrane region" description="Helical" evidence="8">
    <location>
        <begin position="388"/>
        <end position="407"/>
    </location>
</feature>
<evidence type="ECO:0000313" key="10">
    <source>
        <dbReference type="Proteomes" id="UP000182135"/>
    </source>
</evidence>
<dbReference type="PANTHER" id="PTHR13285">
    <property type="entry name" value="ACYLTRANSFERASE"/>
    <property type="match status" value="1"/>
</dbReference>
<dbReference type="EMBL" id="FOOE01000004">
    <property type="protein sequence ID" value="SFF60313.1"/>
    <property type="molecule type" value="Genomic_DNA"/>
</dbReference>
<dbReference type="GO" id="GO:0005886">
    <property type="term" value="C:plasma membrane"/>
    <property type="evidence" value="ECO:0007669"/>
    <property type="project" value="UniProtKB-SubCell"/>
</dbReference>
<dbReference type="InterPro" id="IPR024194">
    <property type="entry name" value="Ac/AlaTfrase_AlgI/DltB"/>
</dbReference>
<keyword evidence="7" id="KW-0012">Acyltransferase</keyword>
<evidence type="ECO:0000256" key="4">
    <source>
        <dbReference type="ARBA" id="ARBA00022692"/>
    </source>
</evidence>
<dbReference type="PIRSF" id="PIRSF016636">
    <property type="entry name" value="AlgI_DltB"/>
    <property type="match status" value="1"/>
</dbReference>
<evidence type="ECO:0000256" key="5">
    <source>
        <dbReference type="ARBA" id="ARBA00022989"/>
    </source>
</evidence>
<dbReference type="Proteomes" id="UP000182135">
    <property type="component" value="Unassembled WGS sequence"/>
</dbReference>
<evidence type="ECO:0000256" key="3">
    <source>
        <dbReference type="ARBA" id="ARBA00022475"/>
    </source>
</evidence>
<evidence type="ECO:0000256" key="8">
    <source>
        <dbReference type="SAM" id="Phobius"/>
    </source>
</evidence>
<dbReference type="eggNOG" id="COG1696">
    <property type="taxonomic scope" value="Bacteria"/>
</dbReference>
<evidence type="ECO:0000256" key="7">
    <source>
        <dbReference type="PIRNR" id="PIRNR016636"/>
    </source>
</evidence>
<dbReference type="PANTHER" id="PTHR13285:SF18">
    <property type="entry name" value="PROTEIN-CYSTEINE N-PALMITOYLTRANSFERASE RASP"/>
    <property type="match status" value="1"/>
</dbReference>
<feature type="transmembrane region" description="Helical" evidence="8">
    <location>
        <begin position="6"/>
        <end position="23"/>
    </location>
</feature>
<dbReference type="Pfam" id="PF03062">
    <property type="entry name" value="MBOAT"/>
    <property type="match status" value="1"/>
</dbReference>
<keyword evidence="10" id="KW-1185">Reference proteome</keyword>
<feature type="transmembrane region" description="Helical" evidence="8">
    <location>
        <begin position="80"/>
        <end position="99"/>
    </location>
</feature>
<feature type="transmembrane region" description="Helical" evidence="8">
    <location>
        <begin position="359"/>
        <end position="376"/>
    </location>
</feature>
<dbReference type="PIRSF" id="PIRSF500217">
    <property type="entry name" value="AlgI"/>
    <property type="match status" value="1"/>
</dbReference>
<feature type="transmembrane region" description="Helical" evidence="8">
    <location>
        <begin position="310"/>
        <end position="339"/>
    </location>
</feature>
<sequence>MLFSSTVFIFLFLPGVLFGYYILFRKSRKLQNLFLTICSLVFYAWGEPKFVLVMIGSILMNWIFALLVDKHRMSKKKITIFMTLMIMSNIGILFVFKYLMFTVSNINNIFGMKLSIPKITLPIGISFFTFQAMSYVIDVYRKNGEVQKNPMNVALYIAFFPQLIAGPIVRYETIAEQIKNRKETFDDFADGTCRFIVGLGKKVLISNTLAIVADRAFLMSSNNTTTVAMAWLGAVSYTFQIYYDFSGYSDMAIGLGKMFGFKFLENFNYPYISKSISEFWRRWHISLGSWFRDYVYFPLGGSRVTNKSRLVLNLFVVWFLTGVWHGANWTFIIWGLMYFVLITLEKLSDFENKLKKLGILKYIYTMFFVILGWVIFRSNNLVQAITYIGNMFGIGVTGIINDQFYLYFIENRYFFLCATLFSMPITRVFTKKIDNYKIVAPVYIIILMLTFIISISYIFKGSYNPFIYFNF</sequence>
<evidence type="ECO:0000256" key="6">
    <source>
        <dbReference type="ARBA" id="ARBA00023136"/>
    </source>
</evidence>